<dbReference type="EMBL" id="BAAAEI010000021">
    <property type="protein sequence ID" value="GAA0367278.1"/>
    <property type="molecule type" value="Genomic_DNA"/>
</dbReference>
<sequence>MISLKKLTIFGFLAVSSSMVVAGQWVVKNISSHGRTEEQARQSFYDQIGDNGWPISGPNCQDILRPPFGGGMWICTGSARFYIP</sequence>
<evidence type="ECO:0008006" key="4">
    <source>
        <dbReference type="Google" id="ProtNLM"/>
    </source>
</evidence>
<evidence type="ECO:0000256" key="1">
    <source>
        <dbReference type="SAM" id="SignalP"/>
    </source>
</evidence>
<organism evidence="2 3">
    <name type="scientific">Bowmanella denitrificans</name>
    <dbReference type="NCBI Taxonomy" id="366582"/>
    <lineage>
        <taxon>Bacteria</taxon>
        <taxon>Pseudomonadati</taxon>
        <taxon>Pseudomonadota</taxon>
        <taxon>Gammaproteobacteria</taxon>
        <taxon>Alteromonadales</taxon>
        <taxon>Alteromonadaceae</taxon>
        <taxon>Bowmanella</taxon>
    </lineage>
</organism>
<gene>
    <name evidence="2" type="ORF">GCM10009092_34530</name>
</gene>
<reference evidence="2 3" key="1">
    <citation type="journal article" date="2019" name="Int. J. Syst. Evol. Microbiol.">
        <title>The Global Catalogue of Microorganisms (GCM) 10K type strain sequencing project: providing services to taxonomists for standard genome sequencing and annotation.</title>
        <authorList>
            <consortium name="The Broad Institute Genomics Platform"/>
            <consortium name="The Broad Institute Genome Sequencing Center for Infectious Disease"/>
            <person name="Wu L."/>
            <person name="Ma J."/>
        </authorList>
    </citation>
    <scope>NUCLEOTIDE SEQUENCE [LARGE SCALE GENOMIC DNA]</scope>
    <source>
        <strain evidence="2 3">JCM 13378</strain>
    </source>
</reference>
<dbReference type="RefSeq" id="WP_343846596.1">
    <property type="nucleotide sequence ID" value="NZ_BAAAEI010000021.1"/>
</dbReference>
<feature type="chain" id="PRO_5045979852" description="Secreted protein" evidence="1">
    <location>
        <begin position="23"/>
        <end position="84"/>
    </location>
</feature>
<name>A0ABN0XLG7_9ALTE</name>
<evidence type="ECO:0000313" key="2">
    <source>
        <dbReference type="EMBL" id="GAA0367278.1"/>
    </source>
</evidence>
<dbReference type="Proteomes" id="UP001501757">
    <property type="component" value="Unassembled WGS sequence"/>
</dbReference>
<proteinExistence type="predicted"/>
<comment type="caution">
    <text evidence="2">The sequence shown here is derived from an EMBL/GenBank/DDBJ whole genome shotgun (WGS) entry which is preliminary data.</text>
</comment>
<evidence type="ECO:0000313" key="3">
    <source>
        <dbReference type="Proteomes" id="UP001501757"/>
    </source>
</evidence>
<keyword evidence="1" id="KW-0732">Signal</keyword>
<accession>A0ABN0XLG7</accession>
<feature type="signal peptide" evidence="1">
    <location>
        <begin position="1"/>
        <end position="22"/>
    </location>
</feature>
<protein>
    <recommendedName>
        <fullName evidence="4">Secreted protein</fullName>
    </recommendedName>
</protein>
<keyword evidence="3" id="KW-1185">Reference proteome</keyword>